<evidence type="ECO:0000313" key="5">
    <source>
        <dbReference type="Proteomes" id="UP001060112"/>
    </source>
</evidence>
<dbReference type="InterPro" id="IPR010998">
    <property type="entry name" value="Integrase_recombinase_N"/>
</dbReference>
<dbReference type="InterPro" id="IPR004107">
    <property type="entry name" value="Integrase_SAM-like_N"/>
</dbReference>
<dbReference type="EMBL" id="CP101620">
    <property type="protein sequence ID" value="UTY39505.1"/>
    <property type="molecule type" value="Genomic_DNA"/>
</dbReference>
<protein>
    <submittedName>
        <fullName evidence="4">Site-specific integrase</fullName>
    </submittedName>
</protein>
<accession>A0ABY5I3F4</accession>
<name>A0ABY5I3F4_9FIRM</name>
<keyword evidence="5" id="KW-1185">Reference proteome</keyword>
<dbReference type="Proteomes" id="UP001060112">
    <property type="component" value="Chromosome"/>
</dbReference>
<dbReference type="Gene3D" id="1.10.150.130">
    <property type="match status" value="1"/>
</dbReference>
<dbReference type="InterPro" id="IPR044068">
    <property type="entry name" value="CB"/>
</dbReference>
<dbReference type="Pfam" id="PF02899">
    <property type="entry name" value="Phage_int_SAM_1"/>
    <property type="match status" value="1"/>
</dbReference>
<evidence type="ECO:0000313" key="4">
    <source>
        <dbReference type="EMBL" id="UTY39505.1"/>
    </source>
</evidence>
<gene>
    <name evidence="4" type="ORF">NMU03_01330</name>
</gene>
<proteinExistence type="predicted"/>
<sequence>MEKKELNVYLKEYLDDCLLRKRLSEKTLCAYKIDLKQFFDFIDQSYVDDFKK</sequence>
<organism evidence="4 5">
    <name type="scientific">Allocoprobacillus halotolerans</name>
    <dbReference type="NCBI Taxonomy" id="2944914"/>
    <lineage>
        <taxon>Bacteria</taxon>
        <taxon>Bacillati</taxon>
        <taxon>Bacillota</taxon>
        <taxon>Erysipelotrichia</taxon>
        <taxon>Erysipelotrichales</taxon>
        <taxon>Erysipelotrichaceae</taxon>
        <taxon>Allocoprobacillus</taxon>
    </lineage>
</organism>
<evidence type="ECO:0000259" key="3">
    <source>
        <dbReference type="PROSITE" id="PS51900"/>
    </source>
</evidence>
<evidence type="ECO:0000256" key="1">
    <source>
        <dbReference type="ARBA" id="ARBA00023125"/>
    </source>
</evidence>
<dbReference type="PROSITE" id="PS51900">
    <property type="entry name" value="CB"/>
    <property type="match status" value="1"/>
</dbReference>
<dbReference type="SUPFAM" id="SSF47823">
    <property type="entry name" value="lambda integrase-like, N-terminal domain"/>
    <property type="match status" value="1"/>
</dbReference>
<keyword evidence="1 2" id="KW-0238">DNA-binding</keyword>
<reference evidence="4" key="1">
    <citation type="submission" date="2022-07" db="EMBL/GenBank/DDBJ databases">
        <title>Faecal culturing of patients with breast cancer.</title>
        <authorList>
            <person name="Teng N.M.Y."/>
            <person name="Kiu R."/>
            <person name="Evans R."/>
            <person name="Baker D.J."/>
            <person name="Zenner C."/>
            <person name="Robinson S.D."/>
            <person name="Hall L.J."/>
        </authorList>
    </citation>
    <scope>NUCLEOTIDE SEQUENCE</scope>
    <source>
        <strain evidence="4">LH1062</strain>
    </source>
</reference>
<dbReference type="RefSeq" id="WP_290140625.1">
    <property type="nucleotide sequence ID" value="NZ_CP101620.1"/>
</dbReference>
<evidence type="ECO:0000256" key="2">
    <source>
        <dbReference type="PROSITE-ProRule" id="PRU01248"/>
    </source>
</evidence>
<feature type="domain" description="Core-binding (CB)" evidence="3">
    <location>
        <begin position="4"/>
        <end position="52"/>
    </location>
</feature>